<name>A0ABV8AFG2_9FLAO</name>
<dbReference type="Proteomes" id="UP001595812">
    <property type="component" value="Unassembled WGS sequence"/>
</dbReference>
<evidence type="ECO:0008006" key="3">
    <source>
        <dbReference type="Google" id="ProtNLM"/>
    </source>
</evidence>
<organism evidence="1 2">
    <name type="scientific">Winogradskyella maritima</name>
    <dbReference type="NCBI Taxonomy" id="1517766"/>
    <lineage>
        <taxon>Bacteria</taxon>
        <taxon>Pseudomonadati</taxon>
        <taxon>Bacteroidota</taxon>
        <taxon>Flavobacteriia</taxon>
        <taxon>Flavobacteriales</taxon>
        <taxon>Flavobacteriaceae</taxon>
        <taxon>Winogradskyella</taxon>
    </lineage>
</organism>
<protein>
    <recommendedName>
        <fullName evidence="3">Secreted protein (Por secretion system target)</fullName>
    </recommendedName>
</protein>
<dbReference type="EMBL" id="JBHSAT010000002">
    <property type="protein sequence ID" value="MFC3875730.1"/>
    <property type="molecule type" value="Genomic_DNA"/>
</dbReference>
<evidence type="ECO:0000313" key="2">
    <source>
        <dbReference type="Proteomes" id="UP001595812"/>
    </source>
</evidence>
<comment type="caution">
    <text evidence="1">The sequence shown here is derived from an EMBL/GenBank/DDBJ whole genome shotgun (WGS) entry which is preliminary data.</text>
</comment>
<keyword evidence="2" id="KW-1185">Reference proteome</keyword>
<gene>
    <name evidence="1" type="ORF">ACFOSX_00675</name>
</gene>
<dbReference type="RefSeq" id="WP_386095991.1">
    <property type="nucleotide sequence ID" value="NZ_JBHSAT010000002.1"/>
</dbReference>
<sequence length="258" mass="29595">MNLLTIGLFKVKTAILGIILCLLTFQTFAQIKKVRLDYHSPNGAVRQILLGFTPNNEASDGFDYGYDAASWTNHDYDMNWIIEDYRYLIQGVGVFEDTKTYPIGIFLAETSEVHISLNSLENFEEDIEVFIHDTLDDTYTLINESSFLKTIEAGDYMDRFYIAFKNPNINQGTLGTDDFKISSESIRYIKEDQSIILSGSKNLDIQDLVIYDINGKQIFAKQNINDSRLSIEHLQLSHSPYIIRLVTDYGHISRIIYI</sequence>
<proteinExistence type="predicted"/>
<accession>A0ABV8AFG2</accession>
<evidence type="ECO:0000313" key="1">
    <source>
        <dbReference type="EMBL" id="MFC3875730.1"/>
    </source>
</evidence>
<reference evidence="2" key="1">
    <citation type="journal article" date="2019" name="Int. J. Syst. Evol. Microbiol.">
        <title>The Global Catalogue of Microorganisms (GCM) 10K type strain sequencing project: providing services to taxonomists for standard genome sequencing and annotation.</title>
        <authorList>
            <consortium name="The Broad Institute Genomics Platform"/>
            <consortium name="The Broad Institute Genome Sequencing Center for Infectious Disease"/>
            <person name="Wu L."/>
            <person name="Ma J."/>
        </authorList>
    </citation>
    <scope>NUCLEOTIDE SEQUENCE [LARGE SCALE GENOMIC DNA]</scope>
    <source>
        <strain evidence="2">CECT 8979</strain>
    </source>
</reference>